<gene>
    <name evidence="9" type="primary">TMEM80</name>
</gene>
<keyword evidence="6" id="KW-0966">Cell projection</keyword>
<evidence type="ECO:0000256" key="7">
    <source>
        <dbReference type="SAM" id="MobiDB-lite"/>
    </source>
</evidence>
<reference evidence="9 10" key="1">
    <citation type="submission" date="2019-04" db="EMBL/GenBank/DDBJ databases">
        <authorList>
            <consortium name="Wellcome Sanger Institute Data Sharing"/>
        </authorList>
    </citation>
    <scope>NUCLEOTIDE SEQUENCE [LARGE SCALE GENOMIC DNA]</scope>
</reference>
<keyword evidence="4 8" id="KW-1133">Transmembrane helix</keyword>
<dbReference type="GO" id="GO:0016020">
    <property type="term" value="C:membrane"/>
    <property type="evidence" value="ECO:0007669"/>
    <property type="project" value="UniProtKB-SubCell"/>
</dbReference>
<keyword evidence="3 8" id="KW-0812">Transmembrane</keyword>
<evidence type="ECO:0000256" key="1">
    <source>
        <dbReference type="ARBA" id="ARBA00004138"/>
    </source>
</evidence>
<protein>
    <submittedName>
        <fullName evidence="9">Transmembrane protein 80</fullName>
    </submittedName>
</protein>
<dbReference type="PANTHER" id="PTHR13531:SF8">
    <property type="entry name" value="TRANSMEMBRANE PROTEIN 80"/>
    <property type="match status" value="1"/>
</dbReference>
<dbReference type="GeneTree" id="ENSGT00940000153899"/>
<comment type="subcellular location">
    <subcellularLocation>
        <location evidence="1">Cell projection</location>
        <location evidence="1">Cilium</location>
    </subcellularLocation>
    <subcellularLocation>
        <location evidence="2">Membrane</location>
        <topology evidence="2">Multi-pass membrane protein</topology>
    </subcellularLocation>
</comment>
<evidence type="ECO:0000256" key="3">
    <source>
        <dbReference type="ARBA" id="ARBA00022692"/>
    </source>
</evidence>
<dbReference type="InterPro" id="IPR019184">
    <property type="entry name" value="Uncharacterised_TM-17"/>
</dbReference>
<feature type="transmembrane region" description="Helical" evidence="8">
    <location>
        <begin position="54"/>
        <end position="73"/>
    </location>
</feature>
<dbReference type="OrthoDB" id="262535at2759"/>
<dbReference type="Pfam" id="PF09799">
    <property type="entry name" value="Transmemb_17"/>
    <property type="match status" value="1"/>
</dbReference>
<organism evidence="9 10">
    <name type="scientific">Scleropages formosus</name>
    <name type="common">Asian bonytongue</name>
    <name type="synonym">Osteoglossum formosum</name>
    <dbReference type="NCBI Taxonomy" id="113540"/>
    <lineage>
        <taxon>Eukaryota</taxon>
        <taxon>Metazoa</taxon>
        <taxon>Chordata</taxon>
        <taxon>Craniata</taxon>
        <taxon>Vertebrata</taxon>
        <taxon>Euteleostomi</taxon>
        <taxon>Actinopterygii</taxon>
        <taxon>Neopterygii</taxon>
        <taxon>Teleostei</taxon>
        <taxon>Osteoglossocephala</taxon>
        <taxon>Osteoglossomorpha</taxon>
        <taxon>Osteoglossiformes</taxon>
        <taxon>Osteoglossidae</taxon>
        <taxon>Scleropages</taxon>
    </lineage>
</organism>
<feature type="transmembrane region" description="Helical" evidence="8">
    <location>
        <begin position="85"/>
        <end position="105"/>
    </location>
</feature>
<reference evidence="9" key="3">
    <citation type="submission" date="2025-09" db="UniProtKB">
        <authorList>
            <consortium name="Ensembl"/>
        </authorList>
    </citation>
    <scope>IDENTIFICATION</scope>
</reference>
<feature type="transmembrane region" description="Helical" evidence="8">
    <location>
        <begin position="20"/>
        <end position="42"/>
    </location>
</feature>
<reference evidence="9" key="2">
    <citation type="submission" date="2025-08" db="UniProtKB">
        <authorList>
            <consortium name="Ensembl"/>
        </authorList>
    </citation>
    <scope>IDENTIFICATION</scope>
</reference>
<evidence type="ECO:0000256" key="6">
    <source>
        <dbReference type="ARBA" id="ARBA00023273"/>
    </source>
</evidence>
<feature type="region of interest" description="Disordered" evidence="7">
    <location>
        <begin position="188"/>
        <end position="209"/>
    </location>
</feature>
<dbReference type="GO" id="GO:1905515">
    <property type="term" value="P:non-motile cilium assembly"/>
    <property type="evidence" value="ECO:0007669"/>
    <property type="project" value="TreeGrafter"/>
</dbReference>
<proteinExistence type="predicted"/>
<keyword evidence="10" id="KW-1185">Reference proteome</keyword>
<dbReference type="AlphaFoldDB" id="A0A8C9SI73"/>
<evidence type="ECO:0000256" key="8">
    <source>
        <dbReference type="SAM" id="Phobius"/>
    </source>
</evidence>
<feature type="transmembrane region" description="Helical" evidence="8">
    <location>
        <begin position="117"/>
        <end position="138"/>
    </location>
</feature>
<accession>A0A8C9SI73</accession>
<evidence type="ECO:0000256" key="4">
    <source>
        <dbReference type="ARBA" id="ARBA00022989"/>
    </source>
</evidence>
<dbReference type="Proteomes" id="UP000694397">
    <property type="component" value="Chromosome 11"/>
</dbReference>
<dbReference type="Ensembl" id="ENSSFOT00015044521.1">
    <property type="protein sequence ID" value="ENSSFOP00015039715.1"/>
    <property type="gene ID" value="ENSSFOG00015010192.2"/>
</dbReference>
<dbReference type="PANTHER" id="PTHR13531">
    <property type="entry name" value="GEO07735P1-RELATED-RELATED"/>
    <property type="match status" value="1"/>
</dbReference>
<evidence type="ECO:0000256" key="2">
    <source>
        <dbReference type="ARBA" id="ARBA00004141"/>
    </source>
</evidence>
<evidence type="ECO:0000313" key="10">
    <source>
        <dbReference type="Proteomes" id="UP000694397"/>
    </source>
</evidence>
<name>A0A8C9SI73_SCLFO</name>
<sequence length="231" mass="25280">MAAAQTGRTATILSSVSLQVLLYLSAVYFIFYFLATLGLIIYKSLVLSYPGENIVLDLCLLFLLAGLEALRLYWGVRGNLQESEWCTGVSLALTLATVLLGVYFLQWQAYVLRADVILGALLLSLYGLGGILGLVALARFVRDIPGVTAALRRVTRKLLPLLLAGKCICRHLSPVTRLHLCAQREPSNTPAERRGAARPSSTCSRSPFRAAHPHTRDLITHTHTHTHTSEG</sequence>
<evidence type="ECO:0000256" key="5">
    <source>
        <dbReference type="ARBA" id="ARBA00023136"/>
    </source>
</evidence>
<keyword evidence="5 8" id="KW-0472">Membrane</keyword>
<evidence type="ECO:0000313" key="9">
    <source>
        <dbReference type="Ensembl" id="ENSSFOP00015039715.1"/>
    </source>
</evidence>
<dbReference type="GO" id="GO:0035869">
    <property type="term" value="C:ciliary transition zone"/>
    <property type="evidence" value="ECO:0007669"/>
    <property type="project" value="TreeGrafter"/>
</dbReference>